<evidence type="ECO:0000256" key="15">
    <source>
        <dbReference type="SAM" id="SignalP"/>
    </source>
</evidence>
<keyword evidence="18" id="KW-1185">Reference proteome</keyword>
<keyword evidence="9" id="KW-1133">Transmembrane helix</keyword>
<feature type="domain" description="NAD(P)-binding" evidence="16">
    <location>
        <begin position="72"/>
        <end position="366"/>
    </location>
</feature>
<evidence type="ECO:0000256" key="5">
    <source>
        <dbReference type="ARBA" id="ARBA00012290"/>
    </source>
</evidence>
<keyword evidence="7" id="KW-0210">Decarboxylase</keyword>
<evidence type="ECO:0000256" key="11">
    <source>
        <dbReference type="ARBA" id="ARBA00023034"/>
    </source>
</evidence>
<feature type="signal peptide" evidence="15">
    <location>
        <begin position="1"/>
        <end position="16"/>
    </location>
</feature>
<evidence type="ECO:0000256" key="6">
    <source>
        <dbReference type="ARBA" id="ARBA00022692"/>
    </source>
</evidence>
<evidence type="ECO:0000256" key="1">
    <source>
        <dbReference type="ARBA" id="ARBA00001911"/>
    </source>
</evidence>
<keyword evidence="8" id="KW-0735">Signal-anchor</keyword>
<dbReference type="InterPro" id="IPR036291">
    <property type="entry name" value="NAD(P)-bd_dom_sf"/>
</dbReference>
<feature type="region of interest" description="Disordered" evidence="14">
    <location>
        <begin position="30"/>
        <end position="49"/>
    </location>
</feature>
<evidence type="ECO:0000313" key="17">
    <source>
        <dbReference type="EMBL" id="CAK0900024.1"/>
    </source>
</evidence>
<reference evidence="17" key="1">
    <citation type="submission" date="2023-10" db="EMBL/GenBank/DDBJ databases">
        <authorList>
            <person name="Chen Y."/>
            <person name="Shah S."/>
            <person name="Dougan E. K."/>
            <person name="Thang M."/>
            <person name="Chan C."/>
        </authorList>
    </citation>
    <scope>NUCLEOTIDE SEQUENCE [LARGE SCALE GENOMIC DNA]</scope>
</reference>
<keyword evidence="10" id="KW-0520">NAD</keyword>
<gene>
    <name evidence="17" type="ORF">PCOR1329_LOCUS77426</name>
</gene>
<keyword evidence="15" id="KW-0732">Signal</keyword>
<dbReference type="Proteomes" id="UP001189429">
    <property type="component" value="Unassembled WGS sequence"/>
</dbReference>
<dbReference type="SUPFAM" id="SSF51735">
    <property type="entry name" value="NAD(P)-binding Rossmann-fold domains"/>
    <property type="match status" value="1"/>
</dbReference>
<keyword evidence="13" id="KW-0456">Lyase</keyword>
<evidence type="ECO:0000256" key="8">
    <source>
        <dbReference type="ARBA" id="ARBA00022968"/>
    </source>
</evidence>
<feature type="chain" id="PRO_5046767390" description="UDP-glucuronate decarboxylase" evidence="15">
    <location>
        <begin position="17"/>
        <end position="399"/>
    </location>
</feature>
<dbReference type="EMBL" id="CAUYUJ010020715">
    <property type="protein sequence ID" value="CAK0900024.1"/>
    <property type="molecule type" value="Genomic_DNA"/>
</dbReference>
<evidence type="ECO:0000256" key="7">
    <source>
        <dbReference type="ARBA" id="ARBA00022793"/>
    </source>
</evidence>
<evidence type="ECO:0000259" key="16">
    <source>
        <dbReference type="Pfam" id="PF16363"/>
    </source>
</evidence>
<comment type="similarity">
    <text evidence="4">Belongs to the NAD(P)-dependent epimerase/dehydratase family. UDP-glucuronic acid decarboxylase subfamily.</text>
</comment>
<dbReference type="Pfam" id="PF16363">
    <property type="entry name" value="GDP_Man_Dehyd"/>
    <property type="match status" value="1"/>
</dbReference>
<protein>
    <recommendedName>
        <fullName evidence="5">UDP-glucuronate decarboxylase</fullName>
        <ecNumber evidence="5">4.1.1.35</ecNumber>
    </recommendedName>
</protein>
<keyword evidence="11" id="KW-0333">Golgi apparatus</keyword>
<accession>A0ABN9XNA1</accession>
<keyword evidence="6" id="KW-0812">Transmembrane</keyword>
<evidence type="ECO:0000256" key="4">
    <source>
        <dbReference type="ARBA" id="ARBA00007505"/>
    </source>
</evidence>
<evidence type="ECO:0000256" key="2">
    <source>
        <dbReference type="ARBA" id="ARBA00004447"/>
    </source>
</evidence>
<comment type="pathway">
    <text evidence="3">Nucleotide-sugar biosynthesis; UDP-alpha-D-xylose biosynthesis; UDP-alpha-D-xylose from UDP-alpha-D-glucuronate: step 1/1.</text>
</comment>
<dbReference type="CDD" id="cd05230">
    <property type="entry name" value="UGD_SDR_e"/>
    <property type="match status" value="1"/>
</dbReference>
<keyword evidence="12" id="KW-0472">Membrane</keyword>
<evidence type="ECO:0000256" key="12">
    <source>
        <dbReference type="ARBA" id="ARBA00023136"/>
    </source>
</evidence>
<evidence type="ECO:0000256" key="10">
    <source>
        <dbReference type="ARBA" id="ARBA00023027"/>
    </source>
</evidence>
<evidence type="ECO:0000256" key="14">
    <source>
        <dbReference type="SAM" id="MobiDB-lite"/>
    </source>
</evidence>
<organism evidence="17 18">
    <name type="scientific">Prorocentrum cordatum</name>
    <dbReference type="NCBI Taxonomy" id="2364126"/>
    <lineage>
        <taxon>Eukaryota</taxon>
        <taxon>Sar</taxon>
        <taxon>Alveolata</taxon>
        <taxon>Dinophyceae</taxon>
        <taxon>Prorocentrales</taxon>
        <taxon>Prorocentraceae</taxon>
        <taxon>Prorocentrum</taxon>
    </lineage>
</organism>
<evidence type="ECO:0000256" key="13">
    <source>
        <dbReference type="ARBA" id="ARBA00023239"/>
    </source>
</evidence>
<name>A0ABN9XNA1_9DINO</name>
<dbReference type="InterPro" id="IPR044516">
    <property type="entry name" value="UXS-like"/>
</dbReference>
<dbReference type="PANTHER" id="PTHR43078">
    <property type="entry name" value="UDP-GLUCURONIC ACID DECARBOXYLASE-RELATED"/>
    <property type="match status" value="1"/>
</dbReference>
<dbReference type="InterPro" id="IPR016040">
    <property type="entry name" value="NAD(P)-bd_dom"/>
</dbReference>
<sequence length="399" mass="44861">MWRLAGGSYRVGLAAAAPLAAAAAGQALPSWRRAPPGGEAPQKERRSQPVHIAYSTPSRCELEKPAEFKRILVTGGAGFLGSHLCRRLLAQGHEVMCLDNYFTSQRTNISDLIGHPRFELIRYDVTEPFFCECDQIYNMACPASPVHYQFNPIKTTKVSVLGVMNMLGLAKRVKARILQASTSEVYGDPEVSPQTEAYWGHVNTIGVRSCYDEGKRVAETLCFDYMRQHNVDIRVARIFNTYGPGMHPYDGRVVTNFIMQALHNEDITLYGDGQQTRSFTFVDDTVDGLIRLMEQEKTVGPMNLGNPNEFTVRQLAELVIELTGSKSKIIHLPLPGDDPKQRRPDITRARTFMQWEPTTQLREGLVKTIEYFRTLDLRAYKKPTDHTAHKNTDADAAKK</sequence>
<evidence type="ECO:0000256" key="9">
    <source>
        <dbReference type="ARBA" id="ARBA00022989"/>
    </source>
</evidence>
<comment type="caution">
    <text evidence="17">The sequence shown here is derived from an EMBL/GenBank/DDBJ whole genome shotgun (WGS) entry which is preliminary data.</text>
</comment>
<proteinExistence type="inferred from homology"/>
<dbReference type="Gene3D" id="3.40.50.720">
    <property type="entry name" value="NAD(P)-binding Rossmann-like Domain"/>
    <property type="match status" value="1"/>
</dbReference>
<comment type="cofactor">
    <cofactor evidence="1">
        <name>NAD(+)</name>
        <dbReference type="ChEBI" id="CHEBI:57540"/>
    </cofactor>
</comment>
<evidence type="ECO:0000256" key="3">
    <source>
        <dbReference type="ARBA" id="ARBA00005100"/>
    </source>
</evidence>
<dbReference type="EC" id="4.1.1.35" evidence="5"/>
<comment type="subcellular location">
    <subcellularLocation>
        <location evidence="2">Golgi apparatus</location>
        <location evidence="2">Golgi stack membrane</location>
        <topology evidence="2">Single-pass type II membrane protein</topology>
    </subcellularLocation>
</comment>
<dbReference type="PANTHER" id="PTHR43078:SF6">
    <property type="entry name" value="UDP-GLUCURONIC ACID DECARBOXYLASE 1"/>
    <property type="match status" value="1"/>
</dbReference>
<evidence type="ECO:0000313" key="18">
    <source>
        <dbReference type="Proteomes" id="UP001189429"/>
    </source>
</evidence>